<keyword evidence="2 8" id="KW-0560">Oxidoreductase</keyword>
<name>A0A0J9E966_9RHOB</name>
<dbReference type="EMBL" id="LFTY01000002">
    <property type="protein sequence ID" value="KMW59337.1"/>
    <property type="molecule type" value="Genomic_DNA"/>
</dbReference>
<dbReference type="Gene3D" id="2.40.30.110">
    <property type="entry name" value="Aminomethyltransferase beta-barrel domains"/>
    <property type="match status" value="1"/>
</dbReference>
<dbReference type="Pfam" id="PF01571">
    <property type="entry name" value="GCV_T"/>
    <property type="match status" value="1"/>
</dbReference>
<dbReference type="InterPro" id="IPR036188">
    <property type="entry name" value="FAD/NAD-bd_sf"/>
</dbReference>
<gene>
    <name evidence="8" type="ORF">AIOL_004319</name>
</gene>
<dbReference type="Proteomes" id="UP000037178">
    <property type="component" value="Unassembled WGS sequence"/>
</dbReference>
<dbReference type="SUPFAM" id="SSF103025">
    <property type="entry name" value="Folate-binding domain"/>
    <property type="match status" value="1"/>
</dbReference>
<feature type="domain" description="Aminomethyltransferase C-terminal" evidence="6">
    <location>
        <begin position="722"/>
        <end position="797"/>
    </location>
</feature>
<sequence length="813" mass="88707">MPEFPSHARTVIVGGGIMGCGLAYHLAHEGWSNVVLLEKAELTSGSTWHAAGQITHSTSSFGLGKCVDYNIGLYAGALEAETGQSVTWHGCGSFRLAYTEDEMDWLRHTLSVGRALGFNIELVDPAFIARLHPFYNLEGVLGALYTPDDGHVDPSGVTQALAAGARAQGARIIRRCRATNITRQGNGEWLVETEQGAITCEHVVNAGGTYARQMGEWSGLLIPTTSMTHHYFVTDPVPEFADLDTELPVIRDDKLVSGYIRMEQKKGLIGIYEKENPNTVWEDHCPWEAENELFAADYDRVMPWLENAMGRMPVLAELGIQREVHGAISHPPDGNPLVGPVAGAPGYWCACGTQIGIGWGPGLTRELARWMVHGAADISMREFDPRRFGPYATKEWQVVKAREDYCLRHEIPFPHFNRLAGRPVKTSPLYEVLKAKGAVHEEVFGWERPRFFDGAAGASARDTYSFRRSAVDALVAGEVRACREAAGIMDISSFAKIEVSGPMAAATLDPLVANRLPAPGRMVLTHLLNRRGRIEAEVTIVRLREDAYYITCAAFFEQRVMDHLATHNRGAKVACLSQKMGALALQGPRARAILSRCTDAPLGNAQFKWLTHQRIAVAGHQVEAIRMSYGGELGWELHMPMAAVRRVYDALMAAGAPLGLRDYGSFAMNAMRMEKMFKGAGELTNEVTLPEADVMRFVRTDKAFLGKEATLAGSLRWVCAYLEIEPDGEIDGHGGEAVLWNGDPVGATSSVAFGPTVGKVLAFAYIKPEAAQPGTALEVVIHGQPRRARVLAEPAYDPASALPRTDATPQAAE</sequence>
<protein>
    <submittedName>
        <fullName evidence="8">Sarcosine dehydrogenase</fullName>
        <ecNumber evidence="8">1.5.8.3</ecNumber>
    </submittedName>
</protein>
<evidence type="ECO:0000256" key="2">
    <source>
        <dbReference type="ARBA" id="ARBA00023002"/>
    </source>
</evidence>
<feature type="domain" description="GCVT N-terminal" evidence="5">
    <location>
        <begin position="429"/>
        <end position="702"/>
    </location>
</feature>
<comment type="caution">
    <text evidence="8">The sequence shown here is derived from an EMBL/GenBank/DDBJ whole genome shotgun (WGS) entry which is preliminary data.</text>
</comment>
<dbReference type="PATRIC" id="fig|1675527.3.peg.4519"/>
<dbReference type="EC" id="1.5.8.3" evidence="8"/>
<dbReference type="InterPro" id="IPR013977">
    <property type="entry name" value="GcvT_C"/>
</dbReference>
<feature type="domain" description="FAD dependent oxidoreductase central" evidence="7">
    <location>
        <begin position="373"/>
        <end position="427"/>
    </location>
</feature>
<dbReference type="PANTHER" id="PTHR43757:SF11">
    <property type="entry name" value="SARCOSINE DEHYDROGENASE"/>
    <property type="match status" value="1"/>
</dbReference>
<dbReference type="GO" id="GO:0008480">
    <property type="term" value="F:sarcosine dehydrogenase activity"/>
    <property type="evidence" value="ECO:0007669"/>
    <property type="project" value="UniProtKB-EC"/>
</dbReference>
<dbReference type="Gene3D" id="3.30.1360.120">
    <property type="entry name" value="Probable tRNA modification gtpase trme, domain 1"/>
    <property type="match status" value="1"/>
</dbReference>
<comment type="similarity">
    <text evidence="1">Belongs to the GcvT family.</text>
</comment>
<dbReference type="SUPFAM" id="SSF54373">
    <property type="entry name" value="FAD-linked reductases, C-terminal domain"/>
    <property type="match status" value="1"/>
</dbReference>
<dbReference type="RefSeq" id="WP_049644829.1">
    <property type="nucleotide sequence ID" value="NZ_LFTY01000002.1"/>
</dbReference>
<dbReference type="Pfam" id="PF01266">
    <property type="entry name" value="DAO"/>
    <property type="match status" value="1"/>
</dbReference>
<evidence type="ECO:0000256" key="3">
    <source>
        <dbReference type="SAM" id="MobiDB-lite"/>
    </source>
</evidence>
<dbReference type="AlphaFoldDB" id="A0A0J9E966"/>
<evidence type="ECO:0000313" key="9">
    <source>
        <dbReference type="Proteomes" id="UP000037178"/>
    </source>
</evidence>
<dbReference type="InterPro" id="IPR029043">
    <property type="entry name" value="GcvT/YgfZ_C"/>
</dbReference>
<dbReference type="Gene3D" id="3.50.50.60">
    <property type="entry name" value="FAD/NAD(P)-binding domain"/>
    <property type="match status" value="1"/>
</dbReference>
<evidence type="ECO:0000259" key="5">
    <source>
        <dbReference type="Pfam" id="PF01571"/>
    </source>
</evidence>
<dbReference type="Gene3D" id="3.30.9.10">
    <property type="entry name" value="D-Amino Acid Oxidase, subunit A, domain 2"/>
    <property type="match status" value="1"/>
</dbReference>
<dbReference type="InterPro" id="IPR006076">
    <property type="entry name" value="FAD-dep_OxRdtase"/>
</dbReference>
<proteinExistence type="inferred from homology"/>
<evidence type="ECO:0000256" key="1">
    <source>
        <dbReference type="ARBA" id="ARBA00008609"/>
    </source>
</evidence>
<evidence type="ECO:0000313" key="8">
    <source>
        <dbReference type="EMBL" id="KMW59337.1"/>
    </source>
</evidence>
<dbReference type="Gene3D" id="3.30.70.1400">
    <property type="entry name" value="Aminomethyltransferase beta-barrel domains"/>
    <property type="match status" value="1"/>
</dbReference>
<dbReference type="InterPro" id="IPR028896">
    <property type="entry name" value="GcvT/YgfZ/DmdA"/>
</dbReference>
<dbReference type="PANTHER" id="PTHR43757">
    <property type="entry name" value="AMINOMETHYLTRANSFERASE"/>
    <property type="match status" value="1"/>
</dbReference>
<accession>A0A0J9E966</accession>
<dbReference type="STRING" id="1675527.AIOL_004319"/>
<dbReference type="InterPro" id="IPR027266">
    <property type="entry name" value="TrmE/GcvT-like"/>
</dbReference>
<dbReference type="Pfam" id="PF16350">
    <property type="entry name" value="FAO_M"/>
    <property type="match status" value="1"/>
</dbReference>
<dbReference type="InterPro" id="IPR006222">
    <property type="entry name" value="GCVT_N"/>
</dbReference>
<evidence type="ECO:0000259" key="4">
    <source>
        <dbReference type="Pfam" id="PF01266"/>
    </source>
</evidence>
<evidence type="ECO:0000259" key="7">
    <source>
        <dbReference type="Pfam" id="PF16350"/>
    </source>
</evidence>
<keyword evidence="9" id="KW-1185">Reference proteome</keyword>
<dbReference type="OrthoDB" id="9804379at2"/>
<feature type="region of interest" description="Disordered" evidence="3">
    <location>
        <begin position="792"/>
        <end position="813"/>
    </location>
</feature>
<evidence type="ECO:0000259" key="6">
    <source>
        <dbReference type="Pfam" id="PF08669"/>
    </source>
</evidence>
<dbReference type="SUPFAM" id="SSF101790">
    <property type="entry name" value="Aminomethyltransferase beta-barrel domain"/>
    <property type="match status" value="1"/>
</dbReference>
<feature type="domain" description="FAD dependent oxidoreductase" evidence="4">
    <location>
        <begin position="10"/>
        <end position="370"/>
    </location>
</feature>
<dbReference type="SUPFAM" id="SSF51905">
    <property type="entry name" value="FAD/NAD(P)-binding domain"/>
    <property type="match status" value="1"/>
</dbReference>
<reference evidence="8 9" key="1">
    <citation type="submission" date="2015-06" db="EMBL/GenBank/DDBJ databases">
        <title>Draft genome sequence of an Alphaproteobacteria species associated to the Mediterranean sponge Oscarella lobularis.</title>
        <authorList>
            <person name="Jourda C."/>
            <person name="Santini S."/>
            <person name="Claverie J.-M."/>
        </authorList>
    </citation>
    <scope>NUCLEOTIDE SEQUENCE [LARGE SCALE GENOMIC DNA]</scope>
    <source>
        <strain evidence="8">IGS</strain>
    </source>
</reference>
<dbReference type="InterPro" id="IPR032503">
    <property type="entry name" value="FAO_M"/>
</dbReference>
<dbReference type="Pfam" id="PF08669">
    <property type="entry name" value="GCV_T_C"/>
    <property type="match status" value="1"/>
</dbReference>
<organism evidence="8 9">
    <name type="scientific">Candidatus Rhodobacter oscarellae</name>
    <dbReference type="NCBI Taxonomy" id="1675527"/>
    <lineage>
        <taxon>Bacteria</taxon>
        <taxon>Pseudomonadati</taxon>
        <taxon>Pseudomonadota</taxon>
        <taxon>Alphaproteobacteria</taxon>
        <taxon>Rhodobacterales</taxon>
        <taxon>Rhodobacter group</taxon>
        <taxon>Rhodobacter</taxon>
    </lineage>
</organism>